<dbReference type="InterPro" id="IPR019774">
    <property type="entry name" value="Aromatic-AA_hydroxylase_C"/>
</dbReference>
<evidence type="ECO:0000256" key="5">
    <source>
        <dbReference type="ARBA" id="ARBA00011995"/>
    </source>
</evidence>
<feature type="binding site" evidence="13">
    <location>
        <position position="122"/>
    </location>
    <ligand>
        <name>Fe cation</name>
        <dbReference type="ChEBI" id="CHEBI:24875"/>
    </ligand>
</feature>
<organism evidence="15 16">
    <name type="scientific">Shewanella pneumatophori</name>
    <dbReference type="NCBI Taxonomy" id="314092"/>
    <lineage>
        <taxon>Bacteria</taxon>
        <taxon>Pseudomonadati</taxon>
        <taxon>Pseudomonadota</taxon>
        <taxon>Gammaproteobacteria</taxon>
        <taxon>Alteromonadales</taxon>
        <taxon>Shewanellaceae</taxon>
        <taxon>Shewanella</taxon>
    </lineage>
</organism>
<comment type="cofactor">
    <cofactor evidence="2 13">
        <name>Fe(2+)</name>
        <dbReference type="ChEBI" id="CHEBI:29033"/>
    </cofactor>
</comment>
<evidence type="ECO:0000313" key="15">
    <source>
        <dbReference type="EMBL" id="MCL1139523.1"/>
    </source>
</evidence>
<comment type="caution">
    <text evidence="15">The sequence shown here is derived from an EMBL/GenBank/DDBJ whole genome shotgun (WGS) entry which is preliminary data.</text>
</comment>
<dbReference type="AlphaFoldDB" id="A0A9X1ZD94"/>
<sequence length="263" mass="29726">MSKQQNYIAYEPDSNGCIDYPKAENDIWSELYARQLVNLPGRACPEYLQGLDKLALPTDRIPQLPEIDEVLLQTTGWKTAAVPALISFGKFFELLANKSFPVATFIRSREEFDYLQEPDIFHEVFGHCPLLTNPSFAHFSHLYGQLGLAATKEQRVFLARLYWFTVEFGVLRNKNNDLSIYGGGILSSPGETLYVMGDEPEIRPFDLIDVLRTPYRIDIMQPIYYAIDNIGQLDEIAEMDIMAAVTKAQQLGLFEAAFPAKAG</sequence>
<dbReference type="EC" id="1.14.16.1" evidence="5"/>
<dbReference type="NCBIfam" id="TIGR01267">
    <property type="entry name" value="Phe4hydrox_mono"/>
    <property type="match status" value="1"/>
</dbReference>
<comment type="similarity">
    <text evidence="4">Belongs to the biopterin-dependent aromatic amino acid hydroxylase family.</text>
</comment>
<evidence type="ECO:0000256" key="3">
    <source>
        <dbReference type="ARBA" id="ARBA00005088"/>
    </source>
</evidence>
<dbReference type="GO" id="GO:0006559">
    <property type="term" value="P:L-phenylalanine catabolic process"/>
    <property type="evidence" value="ECO:0007669"/>
    <property type="project" value="UniProtKB-KW"/>
</dbReference>
<evidence type="ECO:0000256" key="8">
    <source>
        <dbReference type="ARBA" id="ARBA00023002"/>
    </source>
</evidence>
<keyword evidence="8 15" id="KW-0560">Oxidoreductase</keyword>
<evidence type="ECO:0000256" key="12">
    <source>
        <dbReference type="ARBA" id="ARBA00029922"/>
    </source>
</evidence>
<dbReference type="PROSITE" id="PS00367">
    <property type="entry name" value="BH4_AAA_HYDROXYL_1"/>
    <property type="match status" value="1"/>
</dbReference>
<dbReference type="CDD" id="cd03348">
    <property type="entry name" value="pro_PheOH"/>
    <property type="match status" value="1"/>
</dbReference>
<dbReference type="SUPFAM" id="SSF56534">
    <property type="entry name" value="Aromatic aminoacid monoxygenases, catalytic and oligomerization domains"/>
    <property type="match status" value="1"/>
</dbReference>
<dbReference type="InterPro" id="IPR005960">
    <property type="entry name" value="Phe-4-hydroxylase_mono"/>
</dbReference>
<keyword evidence="16" id="KW-1185">Reference proteome</keyword>
<comment type="catalytic activity">
    <reaction evidence="1">
        <text>(6R)-L-erythro-5,6,7,8-tetrahydrobiopterin + L-phenylalanine + O2 = (4aS,6R)-4a-hydroxy-L-erythro-5,6,7,8-tetrahydrobiopterin + L-tyrosine</text>
        <dbReference type="Rhea" id="RHEA:20273"/>
        <dbReference type="ChEBI" id="CHEBI:15379"/>
        <dbReference type="ChEBI" id="CHEBI:15642"/>
        <dbReference type="ChEBI" id="CHEBI:58095"/>
        <dbReference type="ChEBI" id="CHEBI:58315"/>
        <dbReference type="ChEBI" id="CHEBI:59560"/>
        <dbReference type="EC" id="1.14.16.1"/>
    </reaction>
</comment>
<keyword evidence="7 13" id="KW-0479">Metal-binding</keyword>
<feature type="binding site" evidence="13">
    <location>
        <position position="127"/>
    </location>
    <ligand>
        <name>Fe cation</name>
        <dbReference type="ChEBI" id="CHEBI:24875"/>
    </ligand>
</feature>
<dbReference type="InterPro" id="IPR018301">
    <property type="entry name" value="ArAA_hydroxylase_Fe/CU_BS"/>
</dbReference>
<reference evidence="15" key="1">
    <citation type="submission" date="2022-01" db="EMBL/GenBank/DDBJ databases">
        <title>Whole genome-based taxonomy of the Shewanellaceae.</title>
        <authorList>
            <person name="Martin-Rodriguez A.J."/>
        </authorList>
    </citation>
    <scope>NUCLEOTIDE SEQUENCE</scope>
    <source>
        <strain evidence="15">KCTC 23973</strain>
    </source>
</reference>
<dbReference type="InterPro" id="IPR001273">
    <property type="entry name" value="ArAA_hydroxylase"/>
</dbReference>
<dbReference type="GO" id="GO:0004505">
    <property type="term" value="F:phenylalanine 4-monooxygenase activity"/>
    <property type="evidence" value="ECO:0007669"/>
    <property type="project" value="UniProtKB-EC"/>
</dbReference>
<protein>
    <recommendedName>
        <fullName evidence="6">Phenylalanine-4-hydroxylase</fullName>
        <ecNumber evidence="5">1.14.16.1</ecNumber>
    </recommendedName>
    <alternativeName>
        <fullName evidence="12">Phe-4-monooxygenase</fullName>
    </alternativeName>
</protein>
<evidence type="ECO:0000256" key="4">
    <source>
        <dbReference type="ARBA" id="ARBA00009712"/>
    </source>
</evidence>
<dbReference type="Proteomes" id="UP001139293">
    <property type="component" value="Unassembled WGS sequence"/>
</dbReference>
<dbReference type="PROSITE" id="PS51410">
    <property type="entry name" value="BH4_AAA_HYDROXYL_2"/>
    <property type="match status" value="1"/>
</dbReference>
<evidence type="ECO:0000313" key="16">
    <source>
        <dbReference type="Proteomes" id="UP001139293"/>
    </source>
</evidence>
<dbReference type="Gene3D" id="1.10.800.10">
    <property type="entry name" value="Aromatic amino acid hydroxylase"/>
    <property type="match status" value="1"/>
</dbReference>
<evidence type="ECO:0000256" key="1">
    <source>
        <dbReference type="ARBA" id="ARBA00001060"/>
    </source>
</evidence>
<keyword evidence="11" id="KW-0585">Phenylalanine catabolism</keyword>
<keyword evidence="9 13" id="KW-0408">Iron</keyword>
<proteinExistence type="inferred from homology"/>
<dbReference type="NCBIfam" id="NF008877">
    <property type="entry name" value="PRK11913.1-2"/>
    <property type="match status" value="1"/>
</dbReference>
<name>A0A9X1ZD94_9GAMM</name>
<dbReference type="GO" id="GO:0005506">
    <property type="term" value="F:iron ion binding"/>
    <property type="evidence" value="ECO:0007669"/>
    <property type="project" value="InterPro"/>
</dbReference>
<dbReference type="RefSeq" id="WP_248950650.1">
    <property type="nucleotide sequence ID" value="NZ_JAKILB010000008.1"/>
</dbReference>
<feature type="domain" description="Biopterin-dependent aromatic amino acid hydroxylase family profile" evidence="14">
    <location>
        <begin position="1"/>
        <end position="263"/>
    </location>
</feature>
<evidence type="ECO:0000259" key="14">
    <source>
        <dbReference type="PROSITE" id="PS51410"/>
    </source>
</evidence>
<dbReference type="EMBL" id="JAKILB010000008">
    <property type="protein sequence ID" value="MCL1139523.1"/>
    <property type="molecule type" value="Genomic_DNA"/>
</dbReference>
<dbReference type="InterPro" id="IPR036951">
    <property type="entry name" value="ArAA_hydroxylase_sf"/>
</dbReference>
<dbReference type="PRINTS" id="PR00372">
    <property type="entry name" value="FYWHYDRXLASE"/>
</dbReference>
<dbReference type="PANTHER" id="PTHR11473:SF24">
    <property type="entry name" value="PHENYLALANINE-4-HYDROXYLASE"/>
    <property type="match status" value="1"/>
</dbReference>
<evidence type="ECO:0000256" key="2">
    <source>
        <dbReference type="ARBA" id="ARBA00001954"/>
    </source>
</evidence>
<dbReference type="PANTHER" id="PTHR11473">
    <property type="entry name" value="AROMATIC AMINO ACID HYDROXYLASE"/>
    <property type="match status" value="1"/>
</dbReference>
<feature type="binding site" evidence="13">
    <location>
        <position position="167"/>
    </location>
    <ligand>
        <name>Fe cation</name>
        <dbReference type="ChEBI" id="CHEBI:24875"/>
    </ligand>
</feature>
<comment type="pathway">
    <text evidence="3">Amino-acid degradation; L-phenylalanine degradation; acetoacetate and fumarate from L-phenylalanine: step 1/6.</text>
</comment>
<keyword evidence="10" id="KW-0503">Monooxygenase</keyword>
<dbReference type="Pfam" id="PF00351">
    <property type="entry name" value="Biopterin_H"/>
    <property type="match status" value="1"/>
</dbReference>
<accession>A0A9X1ZD94</accession>
<evidence type="ECO:0000256" key="6">
    <source>
        <dbReference type="ARBA" id="ARBA00020276"/>
    </source>
</evidence>
<dbReference type="InterPro" id="IPR036329">
    <property type="entry name" value="Aro-AA_hydroxylase_C_sf"/>
</dbReference>
<evidence type="ECO:0000256" key="11">
    <source>
        <dbReference type="ARBA" id="ARBA00023232"/>
    </source>
</evidence>
<gene>
    <name evidence="15" type="primary">phhA</name>
    <name evidence="15" type="ORF">L2740_13325</name>
</gene>
<evidence type="ECO:0000256" key="10">
    <source>
        <dbReference type="ARBA" id="ARBA00023033"/>
    </source>
</evidence>
<evidence type="ECO:0000256" key="9">
    <source>
        <dbReference type="ARBA" id="ARBA00023004"/>
    </source>
</evidence>
<evidence type="ECO:0000256" key="13">
    <source>
        <dbReference type="PIRSR" id="PIRSR601273-2"/>
    </source>
</evidence>
<evidence type="ECO:0000256" key="7">
    <source>
        <dbReference type="ARBA" id="ARBA00022723"/>
    </source>
</evidence>